<evidence type="ECO:0000259" key="1">
    <source>
        <dbReference type="Pfam" id="PF18139"/>
    </source>
</evidence>
<dbReference type="Proteomes" id="UP001374579">
    <property type="component" value="Unassembled WGS sequence"/>
</dbReference>
<accession>A0AAN9BSU5</accession>
<reference evidence="2 3" key="1">
    <citation type="submission" date="2024-02" db="EMBL/GenBank/DDBJ databases">
        <title>Chromosome-scale genome assembly of the rough periwinkle Littorina saxatilis.</title>
        <authorList>
            <person name="De Jode A."/>
            <person name="Faria R."/>
            <person name="Formenti G."/>
            <person name="Sims Y."/>
            <person name="Smith T.P."/>
            <person name="Tracey A."/>
            <person name="Wood J.M.D."/>
            <person name="Zagrodzka Z.B."/>
            <person name="Johannesson K."/>
            <person name="Butlin R.K."/>
            <person name="Leder E.H."/>
        </authorList>
    </citation>
    <scope>NUCLEOTIDE SEQUENCE [LARGE SCALE GENOMIC DNA]</scope>
    <source>
        <strain evidence="2">Snail1</strain>
        <tissue evidence="2">Muscle</tissue>
    </source>
</reference>
<dbReference type="AlphaFoldDB" id="A0AAN9BSU5"/>
<dbReference type="InterPro" id="IPR050927">
    <property type="entry name" value="TRPM"/>
</dbReference>
<dbReference type="Pfam" id="PF18139">
    <property type="entry name" value="LSDAT_euk"/>
    <property type="match status" value="1"/>
</dbReference>
<dbReference type="GO" id="GO:0005886">
    <property type="term" value="C:plasma membrane"/>
    <property type="evidence" value="ECO:0007669"/>
    <property type="project" value="TreeGrafter"/>
</dbReference>
<comment type="caution">
    <text evidence="2">The sequence shown here is derived from an EMBL/GenBank/DDBJ whole genome shotgun (WGS) entry which is preliminary data.</text>
</comment>
<dbReference type="InterPro" id="IPR041491">
    <property type="entry name" value="TRPM_SLOG"/>
</dbReference>
<dbReference type="EMBL" id="JBAMIC010000003">
    <property type="protein sequence ID" value="KAK7109045.1"/>
    <property type="molecule type" value="Genomic_DNA"/>
</dbReference>
<evidence type="ECO:0000313" key="3">
    <source>
        <dbReference type="Proteomes" id="UP001374579"/>
    </source>
</evidence>
<sequence>MTSLGSANWRVHPMQEMEPSGASAAISTSSYGGIHMPGIMNRASKSKTETSSSMETAYWSGRRKQLGLSRLDVEKESETTENEKYDQFLKDMSVYVERNFHQKECIKFIPKPNQKVRSNQQLKCHCGEVLSLHVWARSMKEPGGLEKHVPEEFLELARNPTAPPPQVIPQVEWKAECDISPKSSWTYGKVNFNVETSGGKKPAKYLRLSNEDSVDSCLEFMETFWHIMDPYPPNLVISVVGGAKNFKLDGEMRDTFSNGLIKVNCIDLQ</sequence>
<feature type="domain" description="TRPM SLOG" evidence="1">
    <location>
        <begin position="203"/>
        <end position="263"/>
    </location>
</feature>
<dbReference type="PANTHER" id="PTHR13800:SF12">
    <property type="entry name" value="TRANSIENT RECEPTOR POTENTIAL CATION CHANNEL SUBFAMILY M MEMBER-LIKE 2"/>
    <property type="match status" value="1"/>
</dbReference>
<proteinExistence type="predicted"/>
<organism evidence="2 3">
    <name type="scientific">Littorina saxatilis</name>
    <dbReference type="NCBI Taxonomy" id="31220"/>
    <lineage>
        <taxon>Eukaryota</taxon>
        <taxon>Metazoa</taxon>
        <taxon>Spiralia</taxon>
        <taxon>Lophotrochozoa</taxon>
        <taxon>Mollusca</taxon>
        <taxon>Gastropoda</taxon>
        <taxon>Caenogastropoda</taxon>
        <taxon>Littorinimorpha</taxon>
        <taxon>Littorinoidea</taxon>
        <taxon>Littorinidae</taxon>
        <taxon>Littorina</taxon>
    </lineage>
</organism>
<evidence type="ECO:0000313" key="2">
    <source>
        <dbReference type="EMBL" id="KAK7109045.1"/>
    </source>
</evidence>
<dbReference type="PANTHER" id="PTHR13800">
    <property type="entry name" value="TRANSIENT RECEPTOR POTENTIAL CATION CHANNEL, SUBFAMILY M, MEMBER 6"/>
    <property type="match status" value="1"/>
</dbReference>
<protein>
    <recommendedName>
        <fullName evidence="1">TRPM SLOG domain-containing protein</fullName>
    </recommendedName>
</protein>
<keyword evidence="3" id="KW-1185">Reference proteome</keyword>
<gene>
    <name evidence="2" type="ORF">V1264_013161</name>
</gene>
<dbReference type="GO" id="GO:0099604">
    <property type="term" value="F:ligand-gated calcium channel activity"/>
    <property type="evidence" value="ECO:0007669"/>
    <property type="project" value="TreeGrafter"/>
</dbReference>
<name>A0AAN9BSU5_9CAEN</name>